<dbReference type="InterPro" id="IPR023366">
    <property type="entry name" value="ATP_synth_asu-like_sf"/>
</dbReference>
<name>N8Q9R2_9GAMM</name>
<evidence type="ECO:0000313" key="1">
    <source>
        <dbReference type="EMBL" id="ENU18647.1"/>
    </source>
</evidence>
<evidence type="ECO:0000313" key="2">
    <source>
        <dbReference type="Proteomes" id="UP000013086"/>
    </source>
</evidence>
<gene>
    <name evidence="1" type="ORF">F994_02774</name>
</gene>
<sequence length="417" mass="44762">MTANTGIKFYMHTNNNAPQLTNNFGCMLNVLDACLVNGIQIGAISSLTAAGTTVTAVFSAAHNLMPYQVVQIEGANQSEYNVETRVLTVPNSTTITFQLASAPTVSPATGFITAKLPALGWEKPFSSTSATGGKGAYRSKNTLLPSRPFLRVVDELDPAYTATYAKYAKVGIVEDMTDIDTMLGVQAPYDSAAPNKNWVGTGSGTTAINGWAKWYYAGATANFYSDSQTVPAGNRNWLLVGNSDYFYILPASIAATTDVIIYGFGAFKSLINVDTSNTFLSCTFNSVVANNTYFHAQLTGLADSQAATKILLQRGYSQAAQSITAKNTSLNTGEAAMYSGSFNYIGAFNLTNVAPFAPVFINETVLRGEMYGLYWLFQNRPYSNYQLIEKNSGLFIAVNVVQSSSTLGQVVLKIGDL</sequence>
<dbReference type="OrthoDB" id="6696432at2"/>
<dbReference type="Proteomes" id="UP000013086">
    <property type="component" value="Unassembled WGS sequence"/>
</dbReference>
<dbReference type="HOGENOM" id="CLU_053277_0_0_6"/>
<dbReference type="PATRIC" id="fig|1217715.3.peg.2712"/>
<dbReference type="EMBL" id="APOH01000021">
    <property type="protein sequence ID" value="ENU18647.1"/>
    <property type="molecule type" value="Genomic_DNA"/>
</dbReference>
<organism evidence="1 2">
    <name type="scientific">Acinetobacter bohemicus ANC 3994</name>
    <dbReference type="NCBI Taxonomy" id="1217715"/>
    <lineage>
        <taxon>Bacteria</taxon>
        <taxon>Pseudomonadati</taxon>
        <taxon>Pseudomonadota</taxon>
        <taxon>Gammaproteobacteria</taxon>
        <taxon>Moraxellales</taxon>
        <taxon>Moraxellaceae</taxon>
        <taxon>Acinetobacter</taxon>
    </lineage>
</organism>
<dbReference type="Gene3D" id="2.40.30.20">
    <property type="match status" value="1"/>
</dbReference>
<comment type="caution">
    <text evidence="1">The sequence shown here is derived from an EMBL/GenBank/DDBJ whole genome shotgun (WGS) entry which is preliminary data.</text>
</comment>
<dbReference type="RefSeq" id="WP_004649377.1">
    <property type="nucleotide sequence ID" value="NZ_KB849166.1"/>
</dbReference>
<dbReference type="AlphaFoldDB" id="N8Q9R2"/>
<dbReference type="eggNOG" id="ENOG5031TJ3">
    <property type="taxonomic scope" value="Bacteria"/>
</dbReference>
<proteinExistence type="predicted"/>
<accession>N8Q9R2</accession>
<reference evidence="1 2" key="1">
    <citation type="submission" date="2013-02" db="EMBL/GenBank/DDBJ databases">
        <title>The Genome Sequence of Acinetobacter sp. ANC 3994.</title>
        <authorList>
            <consortium name="The Broad Institute Genome Sequencing Platform"/>
            <consortium name="The Broad Institute Genome Sequencing Center for Infectious Disease"/>
            <person name="Cerqueira G."/>
            <person name="Feldgarden M."/>
            <person name="Courvalin P."/>
            <person name="Perichon B."/>
            <person name="Grillot-Courvalin C."/>
            <person name="Clermont D."/>
            <person name="Rocha E."/>
            <person name="Yoon E.-J."/>
            <person name="Nemec A."/>
            <person name="Walker B."/>
            <person name="Young S.K."/>
            <person name="Zeng Q."/>
            <person name="Gargeya S."/>
            <person name="Fitzgerald M."/>
            <person name="Haas B."/>
            <person name="Abouelleil A."/>
            <person name="Alvarado L."/>
            <person name="Arachchi H.M."/>
            <person name="Berlin A.M."/>
            <person name="Chapman S.B."/>
            <person name="Dewar J."/>
            <person name="Goldberg J."/>
            <person name="Griggs A."/>
            <person name="Gujja S."/>
            <person name="Hansen M."/>
            <person name="Howarth C."/>
            <person name="Imamovic A."/>
            <person name="Larimer J."/>
            <person name="McCowan C."/>
            <person name="Murphy C."/>
            <person name="Neiman D."/>
            <person name="Pearson M."/>
            <person name="Priest M."/>
            <person name="Roberts A."/>
            <person name="Saif S."/>
            <person name="Shea T."/>
            <person name="Sisk P."/>
            <person name="Sykes S."/>
            <person name="Wortman J."/>
            <person name="Nusbaum C."/>
            <person name="Birren B."/>
        </authorList>
    </citation>
    <scope>NUCLEOTIDE SEQUENCE [LARGE SCALE GENOMIC DNA]</scope>
    <source>
        <strain evidence="1 2">ANC 3994</strain>
    </source>
</reference>
<protein>
    <submittedName>
        <fullName evidence="1">Uncharacterized protein</fullName>
    </submittedName>
</protein>